<dbReference type="PANTHER" id="PTHR43085">
    <property type="entry name" value="HEXOKINASE FAMILY MEMBER"/>
    <property type="match status" value="1"/>
</dbReference>
<sequence length="316" mass="32238">MFLVCGEALFDFFLESEEGPAAATYAARAGGSPFNVAIGVARLGAASGLLTGLSTDLLGQRLVRVLANEGVSTAYAIPTDRPTTLSLVGLDAEGVPAYQFLKNGSADTGIRPEHLPALGAEIEGLHFGSYSLVAPPTADAFAGLALGNPGLFISLDPNIRPTVEPDMEIWRTRLGALYPAATLIKISAEDLELLHPGMAAATFAAARLAEGARLVVVTDGGEAARGFTRTGLAGTARPPRVSVIDTVGAGDTFQAALIARLVAHPGGAVAALDALDQGGLDDLLDYAARAAAITCSRRGADLPRAADLLVPSAAQG</sequence>
<dbReference type="Pfam" id="PF00294">
    <property type="entry name" value="PfkB"/>
    <property type="match status" value="1"/>
</dbReference>
<evidence type="ECO:0000256" key="4">
    <source>
        <dbReference type="ARBA" id="ARBA00022777"/>
    </source>
</evidence>
<dbReference type="InterPro" id="IPR050306">
    <property type="entry name" value="PfkB_Carbo_kinase"/>
</dbReference>
<dbReference type="InterPro" id="IPR002173">
    <property type="entry name" value="Carboh/pur_kinase_PfkB_CS"/>
</dbReference>
<keyword evidence="4 7" id="KW-0418">Kinase</keyword>
<dbReference type="SUPFAM" id="SSF53613">
    <property type="entry name" value="Ribokinase-like"/>
    <property type="match status" value="1"/>
</dbReference>
<dbReference type="CDD" id="cd01167">
    <property type="entry name" value="bac_FRK"/>
    <property type="match status" value="1"/>
</dbReference>
<evidence type="ECO:0000313" key="7">
    <source>
        <dbReference type="EMBL" id="PZQ52586.1"/>
    </source>
</evidence>
<reference evidence="7 8" key="1">
    <citation type="submission" date="2017-08" db="EMBL/GenBank/DDBJ databases">
        <title>Infants hospitalized years apart are colonized by the same room-sourced microbial strains.</title>
        <authorList>
            <person name="Brooks B."/>
            <person name="Olm M.R."/>
            <person name="Firek B.A."/>
            <person name="Baker R."/>
            <person name="Thomas B.C."/>
            <person name="Morowitz M.J."/>
            <person name="Banfield J.F."/>
        </authorList>
    </citation>
    <scope>NUCLEOTIDE SEQUENCE [LARGE SCALE GENOMIC DNA]</scope>
    <source>
        <strain evidence="7">S2_005_002_R2_34</strain>
    </source>
</reference>
<comment type="similarity">
    <text evidence="1">Belongs to the carbohydrate kinase PfkB family.</text>
</comment>
<keyword evidence="2" id="KW-0808">Transferase</keyword>
<evidence type="ECO:0000259" key="6">
    <source>
        <dbReference type="Pfam" id="PF00294"/>
    </source>
</evidence>
<dbReference type="AlphaFoldDB" id="A0A2W5NGE7"/>
<dbReference type="Proteomes" id="UP000249185">
    <property type="component" value="Unassembled WGS sequence"/>
</dbReference>
<keyword evidence="3" id="KW-0547">Nucleotide-binding</keyword>
<feature type="domain" description="Carbohydrate kinase PfkB" evidence="6">
    <location>
        <begin position="4"/>
        <end position="302"/>
    </location>
</feature>
<name>A0A2W5NGE7_RHOSU</name>
<organism evidence="7 8">
    <name type="scientific">Rhodovulum sulfidophilum</name>
    <name type="common">Rhodobacter sulfidophilus</name>
    <dbReference type="NCBI Taxonomy" id="35806"/>
    <lineage>
        <taxon>Bacteria</taxon>
        <taxon>Pseudomonadati</taxon>
        <taxon>Pseudomonadota</taxon>
        <taxon>Alphaproteobacteria</taxon>
        <taxon>Rhodobacterales</taxon>
        <taxon>Paracoccaceae</taxon>
        <taxon>Rhodovulum</taxon>
    </lineage>
</organism>
<accession>A0A2W5NGE7</accession>
<dbReference type="EMBL" id="QFPW01000001">
    <property type="protein sequence ID" value="PZQ52586.1"/>
    <property type="molecule type" value="Genomic_DNA"/>
</dbReference>
<evidence type="ECO:0000256" key="2">
    <source>
        <dbReference type="ARBA" id="ARBA00022679"/>
    </source>
</evidence>
<dbReference type="InterPro" id="IPR011611">
    <property type="entry name" value="PfkB_dom"/>
</dbReference>
<evidence type="ECO:0000313" key="8">
    <source>
        <dbReference type="Proteomes" id="UP000249185"/>
    </source>
</evidence>
<dbReference type="Gene3D" id="3.40.1190.20">
    <property type="match status" value="1"/>
</dbReference>
<dbReference type="GO" id="GO:0016301">
    <property type="term" value="F:kinase activity"/>
    <property type="evidence" value="ECO:0007669"/>
    <property type="project" value="UniProtKB-KW"/>
</dbReference>
<evidence type="ECO:0000256" key="3">
    <source>
        <dbReference type="ARBA" id="ARBA00022741"/>
    </source>
</evidence>
<dbReference type="GO" id="GO:0005524">
    <property type="term" value="F:ATP binding"/>
    <property type="evidence" value="ECO:0007669"/>
    <property type="project" value="UniProtKB-KW"/>
</dbReference>
<dbReference type="PROSITE" id="PS00584">
    <property type="entry name" value="PFKB_KINASES_2"/>
    <property type="match status" value="1"/>
</dbReference>
<evidence type="ECO:0000256" key="1">
    <source>
        <dbReference type="ARBA" id="ARBA00010688"/>
    </source>
</evidence>
<dbReference type="InterPro" id="IPR029056">
    <property type="entry name" value="Ribokinase-like"/>
</dbReference>
<proteinExistence type="inferred from homology"/>
<gene>
    <name evidence="7" type="ORF">DI556_02765</name>
</gene>
<dbReference type="PANTHER" id="PTHR43085:SF1">
    <property type="entry name" value="PSEUDOURIDINE KINASE-RELATED"/>
    <property type="match status" value="1"/>
</dbReference>
<protein>
    <submittedName>
        <fullName evidence="7">Carbohydrate kinase</fullName>
    </submittedName>
</protein>
<keyword evidence="5" id="KW-0067">ATP-binding</keyword>
<evidence type="ECO:0000256" key="5">
    <source>
        <dbReference type="ARBA" id="ARBA00022840"/>
    </source>
</evidence>
<comment type="caution">
    <text evidence="7">The sequence shown here is derived from an EMBL/GenBank/DDBJ whole genome shotgun (WGS) entry which is preliminary data.</text>
</comment>